<evidence type="ECO:0000256" key="3">
    <source>
        <dbReference type="ARBA" id="ARBA00023128"/>
    </source>
</evidence>
<evidence type="ECO:0000256" key="5">
    <source>
        <dbReference type="SAM" id="MobiDB-lite"/>
    </source>
</evidence>
<dbReference type="Pfam" id="PF07534">
    <property type="entry name" value="TLD"/>
    <property type="match status" value="1"/>
</dbReference>
<dbReference type="PANTHER" id="PTHR23354:SF62">
    <property type="entry name" value="MUSTARD, ISOFORM V"/>
    <property type="match status" value="1"/>
</dbReference>
<feature type="compositionally biased region" description="Polar residues" evidence="5">
    <location>
        <begin position="67"/>
        <end position="78"/>
    </location>
</feature>
<evidence type="ECO:0000256" key="4">
    <source>
        <dbReference type="ARBA" id="ARBA00040604"/>
    </source>
</evidence>
<name>A0A1B9HYW8_9TREE</name>
<reference evidence="7" key="2">
    <citation type="submission" date="2016-07" db="EMBL/GenBank/DDBJ databases">
        <title>Evolution of pathogenesis and genome organization in the Tremellales.</title>
        <authorList>
            <person name="Cuomo C."/>
            <person name="Litvintseva A."/>
            <person name="Heitman J."/>
            <person name="Chen Y."/>
            <person name="Sun S."/>
            <person name="Springer D."/>
            <person name="Dromer F."/>
            <person name="Young S."/>
            <person name="Zeng Q."/>
            <person name="Chapman S."/>
            <person name="Gujja S."/>
            <person name="Saif S."/>
            <person name="Birren B."/>
        </authorList>
    </citation>
    <scope>NUCLEOTIDE SEQUENCE</scope>
    <source>
        <strain evidence="7">CBS 10737</strain>
    </source>
</reference>
<evidence type="ECO:0000256" key="1">
    <source>
        <dbReference type="ARBA" id="ARBA00004173"/>
    </source>
</evidence>
<proteinExistence type="inferred from homology"/>
<sequence length="547" mass="60035">MNLQHTKDPNSTSFPAQVSSASHRAPLSQPSTPSHELSCSADFGAFNEAPNLNQPGSSRPPRFQFADQLQPQSNQQPFSLLDDDDDLQGASNHLKQLRPMNRSAQASPHDLTPPSSEIDLLGGDVWEDATPQVRSQPVKAPPSTPQYRPNREGPTSSPIHVTLPPRPSEISPEYVPPLRSPRRMSSFSFSLSSPPIVTDAGNDIIFHPSHQPVDDNAASEMRKVQARSDSTYGSFSPSSPEKYLQDSGLRRSVTRSPPHQSKLLDTLATTTKIASKWRSAISNSTFVPPHHSSLPEQHSTPGLSHAEPIPIDVTHQTPFATPEQIAGSYRPPSGAPGFNPHQVADAKHNDQNEDEWGQIRLKGRRESTAPVLQAADAHRLRRHLPPRQRLSNAWTLLFSLDQHGASLSTLYRLVDMFAQTHKTSGNVLVVRDARGNRFGVFLNESIVKREGTYYGSGESFLFKLSHSSDAQVFKWTGKNQYFALCEAGFISFGGGDGKYGLLLDSTFTRNSSATSPAYNNDVLSESLPRKSNQASLFDCIGLEVWGT</sequence>
<dbReference type="PROSITE" id="PS51886">
    <property type="entry name" value="TLDC"/>
    <property type="match status" value="1"/>
</dbReference>
<dbReference type="GO" id="GO:0005634">
    <property type="term" value="C:nucleus"/>
    <property type="evidence" value="ECO:0007669"/>
    <property type="project" value="TreeGrafter"/>
</dbReference>
<evidence type="ECO:0000313" key="7">
    <source>
        <dbReference type="EMBL" id="OCF48477.1"/>
    </source>
</evidence>
<dbReference type="EMBL" id="KI894013">
    <property type="protein sequence ID" value="OCF48477.1"/>
    <property type="molecule type" value="Genomic_DNA"/>
</dbReference>
<evidence type="ECO:0000259" key="6">
    <source>
        <dbReference type="PROSITE" id="PS51886"/>
    </source>
</evidence>
<feature type="compositionally biased region" description="Polar residues" evidence="5">
    <location>
        <begin position="9"/>
        <end position="37"/>
    </location>
</feature>
<dbReference type="PANTHER" id="PTHR23354">
    <property type="entry name" value="NUCLEOLAR PROTEIN 7/ESTROGEN RECEPTOR COACTIVATOR-RELATED"/>
    <property type="match status" value="1"/>
</dbReference>
<accession>A0A1B9HYW8</accession>
<dbReference type="STRING" id="1296096.A0A1B9HYW8"/>
<keyword evidence="3" id="KW-0496">Mitochondrion</keyword>
<organism evidence="7">
    <name type="scientific">Kwoniella pini CBS 10737</name>
    <dbReference type="NCBI Taxonomy" id="1296096"/>
    <lineage>
        <taxon>Eukaryota</taxon>
        <taxon>Fungi</taxon>
        <taxon>Dikarya</taxon>
        <taxon>Basidiomycota</taxon>
        <taxon>Agaricomycotina</taxon>
        <taxon>Tremellomycetes</taxon>
        <taxon>Tremellales</taxon>
        <taxon>Cryptococcaceae</taxon>
        <taxon>Kwoniella</taxon>
    </lineage>
</organism>
<dbReference type="OrthoDB" id="26679at2759"/>
<dbReference type="GO" id="GO:0006979">
    <property type="term" value="P:response to oxidative stress"/>
    <property type="evidence" value="ECO:0007669"/>
    <property type="project" value="TreeGrafter"/>
</dbReference>
<comment type="similarity">
    <text evidence="2">Belongs to the OXR1 family.</text>
</comment>
<dbReference type="AlphaFoldDB" id="A0A1B9HYW8"/>
<gene>
    <name evidence="7" type="ORF">I206_05256</name>
</gene>
<feature type="region of interest" description="Disordered" evidence="5">
    <location>
        <begin position="1"/>
        <end position="177"/>
    </location>
</feature>
<protein>
    <recommendedName>
        <fullName evidence="4">Oxidation resistance protein 1</fullName>
    </recommendedName>
</protein>
<dbReference type="InterPro" id="IPR006571">
    <property type="entry name" value="TLDc_dom"/>
</dbReference>
<reference evidence="7" key="1">
    <citation type="submission" date="2013-07" db="EMBL/GenBank/DDBJ databases">
        <title>The Genome Sequence of Cryptococcus pinus CBS10737.</title>
        <authorList>
            <consortium name="The Broad Institute Genome Sequencing Platform"/>
            <person name="Cuomo C."/>
            <person name="Litvintseva A."/>
            <person name="Chen Y."/>
            <person name="Heitman J."/>
            <person name="Sun S."/>
            <person name="Springer D."/>
            <person name="Dromer F."/>
            <person name="Young S.K."/>
            <person name="Zeng Q."/>
            <person name="Gargeya S."/>
            <person name="Fitzgerald M."/>
            <person name="Abouelleil A."/>
            <person name="Alvarado L."/>
            <person name="Berlin A.M."/>
            <person name="Chapman S.B."/>
            <person name="Dewar J."/>
            <person name="Goldberg J."/>
            <person name="Griggs A."/>
            <person name="Gujja S."/>
            <person name="Hansen M."/>
            <person name="Howarth C."/>
            <person name="Imamovic A."/>
            <person name="Larimer J."/>
            <person name="McCowan C."/>
            <person name="Murphy C."/>
            <person name="Pearson M."/>
            <person name="Priest M."/>
            <person name="Roberts A."/>
            <person name="Saif S."/>
            <person name="Shea T."/>
            <person name="Sykes S."/>
            <person name="Wortman J."/>
            <person name="Nusbaum C."/>
            <person name="Birren B."/>
        </authorList>
    </citation>
    <scope>NUCLEOTIDE SEQUENCE [LARGE SCALE GENOMIC DNA]</scope>
    <source>
        <strain evidence="7">CBS 10737</strain>
    </source>
</reference>
<evidence type="ECO:0000256" key="2">
    <source>
        <dbReference type="ARBA" id="ARBA00009540"/>
    </source>
</evidence>
<dbReference type="SMART" id="SM00584">
    <property type="entry name" value="TLDc"/>
    <property type="match status" value="1"/>
</dbReference>
<feature type="region of interest" description="Disordered" evidence="5">
    <location>
        <begin position="202"/>
        <end position="262"/>
    </location>
</feature>
<feature type="compositionally biased region" description="Polar residues" evidence="5">
    <location>
        <begin position="227"/>
        <end position="239"/>
    </location>
</feature>
<feature type="domain" description="TLDc" evidence="6">
    <location>
        <begin position="370"/>
        <end position="547"/>
    </location>
</feature>
<dbReference type="GO" id="GO:0005739">
    <property type="term" value="C:mitochondrion"/>
    <property type="evidence" value="ECO:0007669"/>
    <property type="project" value="UniProtKB-SubCell"/>
</dbReference>
<comment type="subcellular location">
    <subcellularLocation>
        <location evidence="1">Mitochondrion</location>
    </subcellularLocation>
</comment>